<protein>
    <submittedName>
        <fullName evidence="1">Uncharacterized protein</fullName>
    </submittedName>
</protein>
<organism evidence="1 2">
    <name type="scientific">Cordyceps javanica</name>
    <dbReference type="NCBI Taxonomy" id="43265"/>
    <lineage>
        <taxon>Eukaryota</taxon>
        <taxon>Fungi</taxon>
        <taxon>Dikarya</taxon>
        <taxon>Ascomycota</taxon>
        <taxon>Pezizomycotina</taxon>
        <taxon>Sordariomycetes</taxon>
        <taxon>Hypocreomycetidae</taxon>
        <taxon>Hypocreales</taxon>
        <taxon>Cordycipitaceae</taxon>
        <taxon>Cordyceps</taxon>
    </lineage>
</organism>
<comment type="caution">
    <text evidence="1">The sequence shown here is derived from an EMBL/GenBank/DDBJ whole genome shotgun (WGS) entry which is preliminary data.</text>
</comment>
<keyword evidence="2" id="KW-1185">Reference proteome</keyword>
<gene>
    <name evidence="1" type="ORF">IF1G_04066</name>
</gene>
<dbReference type="EMBL" id="SPUK01000005">
    <property type="protein sequence ID" value="TQV96826.1"/>
    <property type="molecule type" value="Genomic_DNA"/>
</dbReference>
<reference evidence="1 2" key="1">
    <citation type="journal article" date="2019" name="Appl. Microbiol. Biotechnol.">
        <title>Genome sequence of Isaria javanica and comparative genome analysis insights into family S53 peptidase evolution in fungal entomopathogens.</title>
        <authorList>
            <person name="Lin R."/>
            <person name="Zhang X."/>
            <person name="Xin B."/>
            <person name="Zou M."/>
            <person name="Gao Y."/>
            <person name="Qin F."/>
            <person name="Hu Q."/>
            <person name="Xie B."/>
            <person name="Cheng X."/>
        </authorList>
    </citation>
    <scope>NUCLEOTIDE SEQUENCE [LARGE SCALE GENOMIC DNA]</scope>
    <source>
        <strain evidence="1 2">IJ1G</strain>
    </source>
</reference>
<sequence length="172" mass="19136">MLSLDWPQSFFFGSVLMSMTLTRQLLSWLAVPYLLVPPKLLPPQLRDTTCDRGACQLACLPACPPRTTEPHVLPPGRPTSISRRYYSESMRATITSAPPHNIRQFPSHYHAPLPLGRPSPPQSRGKVTRTISRRGFCNIPQDLSCCNFLALRLPGVLAGICLTCVKRSVINK</sequence>
<evidence type="ECO:0000313" key="1">
    <source>
        <dbReference type="EMBL" id="TQV96826.1"/>
    </source>
</evidence>
<name>A0A545V546_9HYPO</name>
<proteinExistence type="predicted"/>
<evidence type="ECO:0000313" key="2">
    <source>
        <dbReference type="Proteomes" id="UP000315783"/>
    </source>
</evidence>
<dbReference type="Proteomes" id="UP000315783">
    <property type="component" value="Unassembled WGS sequence"/>
</dbReference>
<accession>A0A545V546</accession>
<dbReference type="AlphaFoldDB" id="A0A545V546"/>